<keyword evidence="4 8" id="KW-0418">Kinase</keyword>
<keyword evidence="5 8" id="KW-0067">ATP-binding</keyword>
<dbReference type="GO" id="GO:0005524">
    <property type="term" value="F:ATP binding"/>
    <property type="evidence" value="ECO:0007669"/>
    <property type="project" value="UniProtKB-UniRule"/>
</dbReference>
<keyword evidence="3 8" id="KW-0547">Nucleotide-binding</keyword>
<sequence length="219" mass="25213">MIITIDGPAGSGKSTMAKRLAKRLGFGFLNTGAMYRAVTLYFLRRRVDISNQDMVNSLLPDIHLEFSGERLFLNGEDVSEEIRLPEVERFVSAVSALPEVRQRMVELQREIARKGNYVLEGRDTGTVVFPDAFCKFYLDASVEERARRRQKELAEKGFSYEFTELVQEIERRDYLDKNREIAPLIKPEDAVVVDTSSLTPDEVEEKLYHEVKKKMEQRG</sequence>
<dbReference type="PANTHER" id="PTHR21299:SF2">
    <property type="entry name" value="CYTIDYLATE KINASE"/>
    <property type="match status" value="1"/>
</dbReference>
<proteinExistence type="inferred from homology"/>
<evidence type="ECO:0000256" key="4">
    <source>
        <dbReference type="ARBA" id="ARBA00022777"/>
    </source>
</evidence>
<evidence type="ECO:0000256" key="6">
    <source>
        <dbReference type="ARBA" id="ARBA00047615"/>
    </source>
</evidence>
<dbReference type="InterPro" id="IPR003136">
    <property type="entry name" value="Cytidylate_kin"/>
</dbReference>
<dbReference type="GO" id="GO:0005829">
    <property type="term" value="C:cytosol"/>
    <property type="evidence" value="ECO:0007669"/>
    <property type="project" value="TreeGrafter"/>
</dbReference>
<dbReference type="Proteomes" id="UP001056539">
    <property type="component" value="Chromosome"/>
</dbReference>
<dbReference type="Pfam" id="PF02224">
    <property type="entry name" value="Cytidylate_kin"/>
    <property type="match status" value="1"/>
</dbReference>
<accession>A0AAX3BD45</accession>
<feature type="binding site" evidence="8">
    <location>
        <begin position="7"/>
        <end position="15"/>
    </location>
    <ligand>
        <name>ATP</name>
        <dbReference type="ChEBI" id="CHEBI:30616"/>
    </ligand>
</feature>
<evidence type="ECO:0000256" key="2">
    <source>
        <dbReference type="ARBA" id="ARBA00022679"/>
    </source>
</evidence>
<dbReference type="CDD" id="cd02020">
    <property type="entry name" value="CMPK"/>
    <property type="match status" value="1"/>
</dbReference>
<dbReference type="SUPFAM" id="SSF52540">
    <property type="entry name" value="P-loop containing nucleoside triphosphate hydrolases"/>
    <property type="match status" value="1"/>
</dbReference>
<dbReference type="HAMAP" id="MF_00238">
    <property type="entry name" value="Cytidyl_kinase_type1"/>
    <property type="match status" value="1"/>
</dbReference>
<comment type="catalytic activity">
    <reaction evidence="6 8">
        <text>dCMP + ATP = dCDP + ADP</text>
        <dbReference type="Rhea" id="RHEA:25094"/>
        <dbReference type="ChEBI" id="CHEBI:30616"/>
        <dbReference type="ChEBI" id="CHEBI:57566"/>
        <dbReference type="ChEBI" id="CHEBI:58593"/>
        <dbReference type="ChEBI" id="CHEBI:456216"/>
        <dbReference type="EC" id="2.7.4.25"/>
    </reaction>
</comment>
<keyword evidence="8" id="KW-0963">Cytoplasm</keyword>
<evidence type="ECO:0000256" key="3">
    <source>
        <dbReference type="ARBA" id="ARBA00022741"/>
    </source>
</evidence>
<dbReference type="RefSeq" id="WP_271435338.1">
    <property type="nucleotide sequence ID" value="NZ_CP073355.1"/>
</dbReference>
<dbReference type="GO" id="GO:0036431">
    <property type="term" value="F:dCMP kinase activity"/>
    <property type="evidence" value="ECO:0007669"/>
    <property type="project" value="InterPro"/>
</dbReference>
<evidence type="ECO:0000313" key="10">
    <source>
        <dbReference type="EMBL" id="URA10205.1"/>
    </source>
</evidence>
<protein>
    <recommendedName>
        <fullName evidence="8">Cytidylate kinase</fullName>
        <shortName evidence="8">CK</shortName>
        <ecNumber evidence="8">2.7.4.25</ecNumber>
    </recommendedName>
    <alternativeName>
        <fullName evidence="8">Cytidine monophosphate kinase</fullName>
        <shortName evidence="8">CMP kinase</shortName>
    </alternativeName>
</protein>
<keyword evidence="2 8" id="KW-0808">Transferase</keyword>
<dbReference type="EMBL" id="CP073355">
    <property type="protein sequence ID" value="URA10205.1"/>
    <property type="molecule type" value="Genomic_DNA"/>
</dbReference>
<gene>
    <name evidence="8" type="primary">cmk</name>
    <name evidence="10" type="ORF">KDW03_12115</name>
</gene>
<comment type="similarity">
    <text evidence="1 8">Belongs to the cytidylate kinase family. Type 1 subfamily.</text>
</comment>
<comment type="catalytic activity">
    <reaction evidence="7 8">
        <text>CMP + ATP = CDP + ADP</text>
        <dbReference type="Rhea" id="RHEA:11600"/>
        <dbReference type="ChEBI" id="CHEBI:30616"/>
        <dbReference type="ChEBI" id="CHEBI:58069"/>
        <dbReference type="ChEBI" id="CHEBI:60377"/>
        <dbReference type="ChEBI" id="CHEBI:456216"/>
        <dbReference type="EC" id="2.7.4.25"/>
    </reaction>
</comment>
<dbReference type="GO" id="GO:0015949">
    <property type="term" value="P:nucleobase-containing small molecule interconversion"/>
    <property type="evidence" value="ECO:0007669"/>
    <property type="project" value="TreeGrafter"/>
</dbReference>
<dbReference type="EC" id="2.7.4.25" evidence="8"/>
<evidence type="ECO:0000256" key="8">
    <source>
        <dbReference type="HAMAP-Rule" id="MF_00238"/>
    </source>
</evidence>
<evidence type="ECO:0000259" key="9">
    <source>
        <dbReference type="Pfam" id="PF02224"/>
    </source>
</evidence>
<reference evidence="10" key="2">
    <citation type="submission" date="2022-06" db="EMBL/GenBank/DDBJ databases">
        <title>Thermospira aquatica gen. nov., sp. nov.</title>
        <authorList>
            <person name="Ben Ali Gam Z."/>
            <person name="Labat M."/>
        </authorList>
    </citation>
    <scope>NUCLEOTIDE SEQUENCE</scope>
    <source>
        <strain evidence="10">F1F22</strain>
    </source>
</reference>
<dbReference type="NCBIfam" id="TIGR00017">
    <property type="entry name" value="cmk"/>
    <property type="match status" value="1"/>
</dbReference>
<dbReference type="InterPro" id="IPR027417">
    <property type="entry name" value="P-loop_NTPase"/>
</dbReference>
<dbReference type="AlphaFoldDB" id="A0AAX3BD45"/>
<organism evidence="10 11">
    <name type="scientific">Thermospira aquatica</name>
    <dbReference type="NCBI Taxonomy" id="2828656"/>
    <lineage>
        <taxon>Bacteria</taxon>
        <taxon>Pseudomonadati</taxon>
        <taxon>Spirochaetota</taxon>
        <taxon>Spirochaetia</taxon>
        <taxon>Brevinematales</taxon>
        <taxon>Thermospiraceae</taxon>
        <taxon>Thermospira</taxon>
    </lineage>
</organism>
<dbReference type="InterPro" id="IPR011994">
    <property type="entry name" value="Cytidylate_kinase_dom"/>
</dbReference>
<dbReference type="KEGG" id="taqu:KDW03_12115"/>
<comment type="subcellular location">
    <subcellularLocation>
        <location evidence="8">Cytoplasm</location>
    </subcellularLocation>
</comment>
<name>A0AAX3BD45_9SPIR</name>
<dbReference type="Gene3D" id="3.40.50.300">
    <property type="entry name" value="P-loop containing nucleotide triphosphate hydrolases"/>
    <property type="match status" value="1"/>
</dbReference>
<evidence type="ECO:0000256" key="5">
    <source>
        <dbReference type="ARBA" id="ARBA00022840"/>
    </source>
</evidence>
<dbReference type="GO" id="GO:0006220">
    <property type="term" value="P:pyrimidine nucleotide metabolic process"/>
    <property type="evidence" value="ECO:0007669"/>
    <property type="project" value="UniProtKB-UniRule"/>
</dbReference>
<feature type="domain" description="Cytidylate kinase" evidence="9">
    <location>
        <begin position="3"/>
        <end position="212"/>
    </location>
</feature>
<evidence type="ECO:0000256" key="7">
    <source>
        <dbReference type="ARBA" id="ARBA00048478"/>
    </source>
</evidence>
<evidence type="ECO:0000256" key="1">
    <source>
        <dbReference type="ARBA" id="ARBA00009427"/>
    </source>
</evidence>
<dbReference type="PANTHER" id="PTHR21299">
    <property type="entry name" value="CYTIDYLATE KINASE/PANTOATE-BETA-ALANINE LIGASE"/>
    <property type="match status" value="1"/>
</dbReference>
<keyword evidence="11" id="KW-1185">Reference proteome</keyword>
<evidence type="ECO:0000313" key="11">
    <source>
        <dbReference type="Proteomes" id="UP001056539"/>
    </source>
</evidence>
<reference evidence="10" key="1">
    <citation type="submission" date="2021-04" db="EMBL/GenBank/DDBJ databases">
        <authorList>
            <person name="Postec A."/>
        </authorList>
    </citation>
    <scope>NUCLEOTIDE SEQUENCE</scope>
    <source>
        <strain evidence="10">F1F22</strain>
    </source>
</reference>